<dbReference type="InterPro" id="IPR023368">
    <property type="entry name" value="UPF0066_cons_site"/>
</dbReference>
<dbReference type="PROSITE" id="PS51668">
    <property type="entry name" value="TSAA_2"/>
    <property type="match status" value="1"/>
</dbReference>
<feature type="region of interest" description="Disordered" evidence="4">
    <location>
        <begin position="270"/>
        <end position="295"/>
    </location>
</feature>
<dbReference type="InterPro" id="IPR040372">
    <property type="entry name" value="YaeB-like"/>
</dbReference>
<evidence type="ECO:0000256" key="2">
    <source>
        <dbReference type="ARBA" id="ARBA00033753"/>
    </source>
</evidence>
<dbReference type="Proteomes" id="UP001445076">
    <property type="component" value="Unassembled WGS sequence"/>
</dbReference>
<feature type="coiled-coil region" evidence="3">
    <location>
        <begin position="5"/>
        <end position="32"/>
    </location>
</feature>
<dbReference type="PANTHER" id="PTHR12818">
    <property type="entry name" value="TRNA (ADENINE(37)-N6)-METHYLTRANSFERASE"/>
    <property type="match status" value="1"/>
</dbReference>
<dbReference type="EMBL" id="JARKIK010000082">
    <property type="protein sequence ID" value="KAK8725628.1"/>
    <property type="molecule type" value="Genomic_DNA"/>
</dbReference>
<dbReference type="InterPro" id="IPR023370">
    <property type="entry name" value="TrmO-like_N"/>
</dbReference>
<keyword evidence="3" id="KW-0175">Coiled coil</keyword>
<dbReference type="CDD" id="cd09281">
    <property type="entry name" value="UPF0066"/>
    <property type="match status" value="1"/>
</dbReference>
<evidence type="ECO:0000256" key="1">
    <source>
        <dbReference type="ARBA" id="ARBA00022691"/>
    </source>
</evidence>
<reference evidence="6 7" key="1">
    <citation type="journal article" date="2024" name="BMC Genomics">
        <title>Genome assembly of redclaw crayfish (Cherax quadricarinatus) provides insights into its immune adaptation and hypoxia tolerance.</title>
        <authorList>
            <person name="Liu Z."/>
            <person name="Zheng J."/>
            <person name="Li H."/>
            <person name="Fang K."/>
            <person name="Wang S."/>
            <person name="He J."/>
            <person name="Zhou D."/>
            <person name="Weng S."/>
            <person name="Chi M."/>
            <person name="Gu Z."/>
            <person name="He J."/>
            <person name="Li F."/>
            <person name="Wang M."/>
        </authorList>
    </citation>
    <scope>NUCLEOTIDE SEQUENCE [LARGE SCALE GENOMIC DNA]</scope>
    <source>
        <strain evidence="6">ZL_2023a</strain>
    </source>
</reference>
<dbReference type="NCBIfam" id="TIGR00104">
    <property type="entry name" value="tRNA_TsaA"/>
    <property type="match status" value="1"/>
</dbReference>
<dbReference type="PANTHER" id="PTHR12818:SF0">
    <property type="entry name" value="TRNA (ADENINE(37)-N6)-METHYLTRANSFERASE"/>
    <property type="match status" value="1"/>
</dbReference>
<evidence type="ECO:0000259" key="5">
    <source>
        <dbReference type="PROSITE" id="PS51668"/>
    </source>
</evidence>
<dbReference type="EMBL" id="JARKIK010000082">
    <property type="protein sequence ID" value="KAK8725629.1"/>
    <property type="molecule type" value="Genomic_DNA"/>
</dbReference>
<name>A0AAW0WE89_CHEQU</name>
<dbReference type="InterPro" id="IPR036413">
    <property type="entry name" value="YaeB-like_sf"/>
</dbReference>
<proteinExistence type="inferred from homology"/>
<evidence type="ECO:0000313" key="7">
    <source>
        <dbReference type="Proteomes" id="UP001445076"/>
    </source>
</evidence>
<dbReference type="Pfam" id="PF01980">
    <property type="entry name" value="TrmO_N"/>
    <property type="match status" value="1"/>
</dbReference>
<dbReference type="Gene3D" id="3.30.2310.10">
    <property type="entry name" value="YaeB-like"/>
    <property type="match status" value="1"/>
</dbReference>
<keyword evidence="1" id="KW-0949">S-adenosyl-L-methionine</keyword>
<protein>
    <recommendedName>
        <fullName evidence="5">TsaA-like domain-containing protein</fullName>
    </recommendedName>
</protein>
<feature type="domain" description="TsaA-like" evidence="5">
    <location>
        <begin position="76"/>
        <end position="217"/>
    </location>
</feature>
<evidence type="ECO:0000256" key="3">
    <source>
        <dbReference type="SAM" id="Coils"/>
    </source>
</evidence>
<keyword evidence="7" id="KW-1185">Reference proteome</keyword>
<comment type="similarity">
    <text evidence="2">Belongs to the tRNA methyltransferase O family.</text>
</comment>
<evidence type="ECO:0000256" key="4">
    <source>
        <dbReference type="SAM" id="MobiDB-lite"/>
    </source>
</evidence>
<dbReference type="SUPFAM" id="SSF118196">
    <property type="entry name" value="YaeB-like"/>
    <property type="match status" value="2"/>
</dbReference>
<dbReference type="PROSITE" id="PS01318">
    <property type="entry name" value="TSAA_1"/>
    <property type="match status" value="1"/>
</dbReference>
<accession>A0AAW0WE89</accession>
<reference evidence="6" key="2">
    <citation type="submission" date="2024-01" db="EMBL/GenBank/DDBJ databases">
        <authorList>
            <person name="He J."/>
            <person name="Wang M."/>
            <person name="Zheng J."/>
            <person name="Liu Z."/>
        </authorList>
    </citation>
    <scope>NUCLEOTIDE SEQUENCE</scope>
    <source>
        <strain evidence="6">ZL_2023a</strain>
        <tissue evidence="6">Muscle</tissue>
    </source>
</reference>
<organism evidence="6 7">
    <name type="scientific">Cherax quadricarinatus</name>
    <name type="common">Australian red claw crayfish</name>
    <dbReference type="NCBI Taxonomy" id="27406"/>
    <lineage>
        <taxon>Eukaryota</taxon>
        <taxon>Metazoa</taxon>
        <taxon>Ecdysozoa</taxon>
        <taxon>Arthropoda</taxon>
        <taxon>Crustacea</taxon>
        <taxon>Multicrustacea</taxon>
        <taxon>Malacostraca</taxon>
        <taxon>Eumalacostraca</taxon>
        <taxon>Eucarida</taxon>
        <taxon>Decapoda</taxon>
        <taxon>Pleocyemata</taxon>
        <taxon>Astacidea</taxon>
        <taxon>Parastacoidea</taxon>
        <taxon>Parastacidae</taxon>
        <taxon>Cherax</taxon>
    </lineage>
</organism>
<comment type="caution">
    <text evidence="6">The sequence shown here is derived from an EMBL/GenBank/DDBJ whole genome shotgun (WGS) entry which is preliminary data.</text>
</comment>
<gene>
    <name evidence="6" type="ORF">OTU49_010653</name>
</gene>
<dbReference type="InterPro" id="IPR036414">
    <property type="entry name" value="YaeB_N_sf"/>
</dbReference>
<evidence type="ECO:0000313" key="6">
    <source>
        <dbReference type="EMBL" id="KAK8725629.1"/>
    </source>
</evidence>
<dbReference type="Gene3D" id="2.40.30.70">
    <property type="entry name" value="YaeB-like"/>
    <property type="match status" value="1"/>
</dbReference>
<dbReference type="AlphaFoldDB" id="A0AAW0WE89"/>
<sequence>MMSNTVELCRQLTQARNELNNLRKRLQGLQAQHRKDVSHLEKLLAHGHCLNGDFLQGSSCKPNSGDDTKLDLLSGWKPIGHIISWFRTKNGTPRQGSVSSLSRGIMKVDKSVFNNPQHALEGLHEYSHVWIFFVFDQNEDKGMGHSKTKVAPPRLNGERVGVFATRSPHRPNPLGLTLARLERVQGDCLYLSGLDILDGTPVLDIKPYIPQYDAPQPLSSASENFAAQERRNETRDCGLFQGKNSENVTEIIVKENSYCSVTIAGGSQPNNKHKMKQNAPNSKLVCTEENPGGKKSQREFLKEKLSLKKVNETMSDTKIVNHLSLKQCDGRVLQPSEESGRDECNDSGNLNFSSTNCGKDLIACDKGDFASCRFKENSTSRINKGKKSHSTLGNKKHIKAQNHQVTCKPLNPSGDVGRVEEVTTASWLEAPPSSSLQVIFNPIAEAQVKLFSKCAEKECYRLEFLEDGAELTSAISSVLSEDPRSAYRRQKCSSLLYYFAVDSAHITAWFEGGTAEVLRVHPLQANMQRETSET</sequence>